<keyword evidence="6 10" id="KW-0547">Nucleotide-binding</keyword>
<dbReference type="EMBL" id="VAUP01000007">
    <property type="protein sequence ID" value="TLX44549.1"/>
    <property type="molecule type" value="Genomic_DNA"/>
</dbReference>
<evidence type="ECO:0000256" key="13">
    <source>
        <dbReference type="RuleBase" id="RU003785"/>
    </source>
</evidence>
<dbReference type="AlphaFoldDB" id="A0A6C1KJW1"/>
<dbReference type="InterPro" id="IPR018022">
    <property type="entry name" value="IPT"/>
</dbReference>
<comment type="catalytic activity">
    <reaction evidence="9 10 11">
        <text>adenosine(37) in tRNA + dimethylallyl diphosphate = N(6)-dimethylallyladenosine(37) in tRNA + diphosphate</text>
        <dbReference type="Rhea" id="RHEA:26482"/>
        <dbReference type="Rhea" id="RHEA-COMP:10162"/>
        <dbReference type="Rhea" id="RHEA-COMP:10375"/>
        <dbReference type="ChEBI" id="CHEBI:33019"/>
        <dbReference type="ChEBI" id="CHEBI:57623"/>
        <dbReference type="ChEBI" id="CHEBI:74411"/>
        <dbReference type="ChEBI" id="CHEBI:74415"/>
        <dbReference type="EC" id="2.5.1.75"/>
    </reaction>
</comment>
<feature type="site" description="Interaction with substrate tRNA" evidence="10">
    <location>
        <position position="110"/>
    </location>
</feature>
<comment type="caution">
    <text evidence="10">Lacks conserved residue(s) required for the propagation of feature annotation.</text>
</comment>
<dbReference type="EC" id="2.5.1.75" evidence="10"/>
<dbReference type="Gene3D" id="3.40.50.300">
    <property type="entry name" value="P-loop containing nucleotide triphosphate hydrolases"/>
    <property type="match status" value="1"/>
</dbReference>
<evidence type="ECO:0000313" key="14">
    <source>
        <dbReference type="EMBL" id="TLX44549.1"/>
    </source>
</evidence>
<accession>A0A6C1KJW1</accession>
<dbReference type="OrthoDB" id="9776390at2"/>
<proteinExistence type="inferred from homology"/>
<evidence type="ECO:0000256" key="2">
    <source>
        <dbReference type="ARBA" id="ARBA00003213"/>
    </source>
</evidence>
<feature type="region of interest" description="Interaction with substrate tRNA" evidence="10">
    <location>
        <begin position="168"/>
        <end position="172"/>
    </location>
</feature>
<keyword evidence="4 10" id="KW-0808">Transferase</keyword>
<organism evidence="14 15">
    <name type="scientific">Xanthobacter autotrophicus</name>
    <dbReference type="NCBI Taxonomy" id="280"/>
    <lineage>
        <taxon>Bacteria</taxon>
        <taxon>Pseudomonadati</taxon>
        <taxon>Pseudomonadota</taxon>
        <taxon>Alphaproteobacteria</taxon>
        <taxon>Hyphomicrobiales</taxon>
        <taxon>Xanthobacteraceae</taxon>
        <taxon>Xanthobacter</taxon>
    </lineage>
</organism>
<dbReference type="HAMAP" id="MF_00185">
    <property type="entry name" value="IPP_trans"/>
    <property type="match status" value="1"/>
</dbReference>
<feature type="region of interest" description="Interaction with substrate tRNA" evidence="10">
    <location>
        <begin position="44"/>
        <end position="47"/>
    </location>
</feature>
<evidence type="ECO:0000256" key="1">
    <source>
        <dbReference type="ARBA" id="ARBA00001946"/>
    </source>
</evidence>
<keyword evidence="5 10" id="KW-0819">tRNA processing</keyword>
<comment type="cofactor">
    <cofactor evidence="1 10">
        <name>Mg(2+)</name>
        <dbReference type="ChEBI" id="CHEBI:18420"/>
    </cofactor>
</comment>
<evidence type="ECO:0000256" key="8">
    <source>
        <dbReference type="ARBA" id="ARBA00022842"/>
    </source>
</evidence>
<dbReference type="PANTHER" id="PTHR11088">
    <property type="entry name" value="TRNA DIMETHYLALLYLTRANSFERASE"/>
    <property type="match status" value="1"/>
</dbReference>
<dbReference type="Proteomes" id="UP000305131">
    <property type="component" value="Unassembled WGS sequence"/>
</dbReference>
<gene>
    <name evidence="10 14" type="primary">miaA</name>
    <name evidence="14" type="ORF">FBQ73_02990</name>
</gene>
<dbReference type="Pfam" id="PF01715">
    <property type="entry name" value="IPPT"/>
    <property type="match status" value="1"/>
</dbReference>
<feature type="site" description="Interaction with substrate tRNA" evidence="10">
    <location>
        <position position="132"/>
    </location>
</feature>
<comment type="caution">
    <text evidence="14">The sequence shown here is derived from an EMBL/GenBank/DDBJ whole genome shotgun (WGS) entry which is preliminary data.</text>
</comment>
<comment type="function">
    <text evidence="2 10 12">Catalyzes the transfer of a dimethylallyl group onto the adenine at position 37 in tRNAs that read codons beginning with uridine, leading to the formation of N6-(dimethylallyl)adenosine (i(6)A).</text>
</comment>
<evidence type="ECO:0000256" key="6">
    <source>
        <dbReference type="ARBA" id="ARBA00022741"/>
    </source>
</evidence>
<dbReference type="InterPro" id="IPR039657">
    <property type="entry name" value="Dimethylallyltransferase"/>
</dbReference>
<dbReference type="InterPro" id="IPR027417">
    <property type="entry name" value="P-loop_NTPase"/>
</dbReference>
<dbReference type="PANTHER" id="PTHR11088:SF60">
    <property type="entry name" value="TRNA DIMETHYLALLYLTRANSFERASE"/>
    <property type="match status" value="1"/>
</dbReference>
<evidence type="ECO:0000256" key="9">
    <source>
        <dbReference type="ARBA" id="ARBA00049563"/>
    </source>
</evidence>
<dbReference type="GO" id="GO:0006400">
    <property type="term" value="P:tRNA modification"/>
    <property type="evidence" value="ECO:0007669"/>
    <property type="project" value="TreeGrafter"/>
</dbReference>
<dbReference type="RefSeq" id="WP_138398035.1">
    <property type="nucleotide sequence ID" value="NZ_JBAFVI010000012.1"/>
</dbReference>
<keyword evidence="7 10" id="KW-0067">ATP-binding</keyword>
<comment type="similarity">
    <text evidence="3 10 13">Belongs to the IPP transferase family.</text>
</comment>
<evidence type="ECO:0000256" key="11">
    <source>
        <dbReference type="RuleBase" id="RU003783"/>
    </source>
</evidence>
<sequence>MAVSVLEQGNEPQAVLIAGPTASGKSALAMALAERLTGIVLNADSMQVYGDLRVLTARPTVAEAARVPHGLYGHVDAETDYSVGRWLADATSALAAAREQGLVPIFVGGTGLYFRALTQGLAEIPPVPEAVRGEVRGMAQGLDSLALHARLADMDPQTAARLQPNDRQRVLRALEVITASGRSLSDWQRDAPTPVLDASRCVCLVLEMDRAVLRQRIDARFEAMMADGALEEVRALAARRLDPARTVLKAHGAPALTRHLVGKMTLDAAIAEGQGDTRRYAKRQETFFRHQMADWPRATPDDALEALLGLIKTPAP</sequence>
<dbReference type="NCBIfam" id="TIGR00174">
    <property type="entry name" value="miaA"/>
    <property type="match status" value="1"/>
</dbReference>
<dbReference type="GO" id="GO:0005524">
    <property type="term" value="F:ATP binding"/>
    <property type="evidence" value="ECO:0007669"/>
    <property type="project" value="UniProtKB-UniRule"/>
</dbReference>
<evidence type="ECO:0000256" key="12">
    <source>
        <dbReference type="RuleBase" id="RU003784"/>
    </source>
</evidence>
<evidence type="ECO:0000256" key="3">
    <source>
        <dbReference type="ARBA" id="ARBA00005842"/>
    </source>
</evidence>
<feature type="binding site" evidence="10">
    <location>
        <begin position="19"/>
        <end position="26"/>
    </location>
    <ligand>
        <name>ATP</name>
        <dbReference type="ChEBI" id="CHEBI:30616"/>
    </ligand>
</feature>
<keyword evidence="8 10" id="KW-0460">Magnesium</keyword>
<evidence type="ECO:0000256" key="10">
    <source>
        <dbReference type="HAMAP-Rule" id="MF_00185"/>
    </source>
</evidence>
<dbReference type="SUPFAM" id="SSF52540">
    <property type="entry name" value="P-loop containing nucleoside triphosphate hydrolases"/>
    <property type="match status" value="2"/>
</dbReference>
<feature type="binding site" evidence="10">
    <location>
        <begin position="21"/>
        <end position="26"/>
    </location>
    <ligand>
        <name>substrate</name>
    </ligand>
</feature>
<reference evidence="14 15" key="1">
    <citation type="submission" date="2019-05" db="EMBL/GenBank/DDBJ databases">
        <authorList>
            <person name="Zhou X."/>
        </authorList>
    </citation>
    <scope>NUCLEOTIDE SEQUENCE [LARGE SCALE GENOMIC DNA]</scope>
    <source>
        <strain evidence="14 15">DSM 432</strain>
    </source>
</reference>
<dbReference type="GO" id="GO:0052381">
    <property type="term" value="F:tRNA dimethylallyltransferase activity"/>
    <property type="evidence" value="ECO:0007669"/>
    <property type="project" value="UniProtKB-UniRule"/>
</dbReference>
<dbReference type="GeneID" id="95772419"/>
<protein>
    <recommendedName>
        <fullName evidence="10">tRNA dimethylallyltransferase</fullName>
        <ecNumber evidence="10">2.5.1.75</ecNumber>
    </recommendedName>
    <alternativeName>
        <fullName evidence="10">Dimethylallyl diphosphate:tRNA dimethylallyltransferase</fullName>
        <shortName evidence="10">DMAPP:tRNA dimethylallyltransferase</shortName>
        <shortName evidence="10">DMATase</shortName>
    </alternativeName>
    <alternativeName>
        <fullName evidence="10">Isopentenyl-diphosphate:tRNA isopentenyltransferase</fullName>
        <shortName evidence="10">IPP transferase</shortName>
        <shortName evidence="10">IPPT</shortName>
        <shortName evidence="10">IPTase</shortName>
    </alternativeName>
</protein>
<evidence type="ECO:0000313" key="15">
    <source>
        <dbReference type="Proteomes" id="UP000305131"/>
    </source>
</evidence>
<evidence type="ECO:0000256" key="5">
    <source>
        <dbReference type="ARBA" id="ARBA00022694"/>
    </source>
</evidence>
<name>A0A6C1KJW1_XANAU</name>
<comment type="subunit">
    <text evidence="10">Monomer.</text>
</comment>
<evidence type="ECO:0000256" key="4">
    <source>
        <dbReference type="ARBA" id="ARBA00022679"/>
    </source>
</evidence>
<dbReference type="Gene3D" id="1.10.20.140">
    <property type="match status" value="1"/>
</dbReference>
<evidence type="ECO:0000256" key="7">
    <source>
        <dbReference type="ARBA" id="ARBA00022840"/>
    </source>
</evidence>